<dbReference type="RefSeq" id="WP_350351670.1">
    <property type="nucleotide sequence ID" value="NZ_CP158357.1"/>
</dbReference>
<keyword evidence="2" id="KW-0378">Hydrolase</keyword>
<dbReference type="PRINTS" id="PR00111">
    <property type="entry name" value="ABHYDROLASE"/>
</dbReference>
<gene>
    <name evidence="2" type="ORF">ABS642_21270</name>
</gene>
<evidence type="ECO:0000259" key="1">
    <source>
        <dbReference type="Pfam" id="PF00561"/>
    </source>
</evidence>
<dbReference type="PANTHER" id="PTHR43798:SF33">
    <property type="entry name" value="HYDROLASE, PUTATIVE (AFU_ORTHOLOGUE AFUA_2G14860)-RELATED"/>
    <property type="match status" value="1"/>
</dbReference>
<dbReference type="EMBL" id="CP158357">
    <property type="protein sequence ID" value="XBX78402.1"/>
    <property type="molecule type" value="Genomic_DNA"/>
</dbReference>
<protein>
    <submittedName>
        <fullName evidence="2">Alpha/beta hydrolase</fullName>
    </submittedName>
</protein>
<feature type="domain" description="AB hydrolase-1" evidence="1">
    <location>
        <begin position="39"/>
        <end position="162"/>
    </location>
</feature>
<dbReference type="InterPro" id="IPR000073">
    <property type="entry name" value="AB_hydrolase_1"/>
</dbReference>
<dbReference type="SUPFAM" id="SSF53474">
    <property type="entry name" value="alpha/beta-Hydrolases"/>
    <property type="match status" value="1"/>
</dbReference>
<dbReference type="PANTHER" id="PTHR43798">
    <property type="entry name" value="MONOACYLGLYCEROL LIPASE"/>
    <property type="match status" value="1"/>
</dbReference>
<dbReference type="GO" id="GO:0016787">
    <property type="term" value="F:hydrolase activity"/>
    <property type="evidence" value="ECO:0007669"/>
    <property type="project" value="UniProtKB-KW"/>
</dbReference>
<reference evidence="2" key="1">
    <citation type="submission" date="2024-06" db="EMBL/GenBank/DDBJ databases">
        <title>Draft genome sequence of Microbacterium sp. strain A8/3-1, isolated from Oxytropis tragacanthoides Fisch. ex DC. Root nodules in the Altai region of Russia.</title>
        <authorList>
            <person name="Sazanova A."/>
            <person name="Guro P."/>
            <person name="Kuznetsova I."/>
            <person name="Belimov A."/>
            <person name="Safronova V."/>
        </authorList>
    </citation>
    <scope>NUCLEOTIDE SEQUENCE</scope>
    <source>
        <strain evidence="2">A8/3-1</strain>
    </source>
</reference>
<dbReference type="Pfam" id="PF00561">
    <property type="entry name" value="Abhydrolase_1"/>
    <property type="match status" value="1"/>
</dbReference>
<sequence length="271" mass="29603">MTDTTVFTPSSTIDVLGLATTYRRVGAGEPLIYLGDQGYSGRWIPLFDSLASRFDVIVPDHPSFGGTDIPDGLMTFTDLVVHYAEFLDALGLKDAHVVGHGFGGWIAAEFAAVYPERVTSLTLVAPTGMLPDEDEPMVDSFRLDREKWLDAALGADRSEWAPIIDADEDGANRVLTDYRERIGIARVAWNPRYSLALEHRLQRVKSPAQVLVPDEDALIGPSVARRFAELLPTVASSVTISGDGRRSQHMVVIQEPEKIAHAVTTLTATES</sequence>
<dbReference type="InterPro" id="IPR029058">
    <property type="entry name" value="AB_hydrolase_fold"/>
</dbReference>
<accession>A0AAU7VW14</accession>
<dbReference type="AlphaFoldDB" id="A0AAU7VW14"/>
<proteinExistence type="predicted"/>
<dbReference type="Gene3D" id="3.40.50.1820">
    <property type="entry name" value="alpha/beta hydrolase"/>
    <property type="match status" value="1"/>
</dbReference>
<dbReference type="GO" id="GO:0016020">
    <property type="term" value="C:membrane"/>
    <property type="evidence" value="ECO:0007669"/>
    <property type="project" value="TreeGrafter"/>
</dbReference>
<organism evidence="2">
    <name type="scientific">Microbacterium sp. A8/3-1</name>
    <dbReference type="NCBI Taxonomy" id="3160749"/>
    <lineage>
        <taxon>Bacteria</taxon>
        <taxon>Bacillati</taxon>
        <taxon>Actinomycetota</taxon>
        <taxon>Actinomycetes</taxon>
        <taxon>Micrococcales</taxon>
        <taxon>Microbacteriaceae</taxon>
        <taxon>Microbacterium</taxon>
    </lineage>
</organism>
<evidence type="ECO:0000313" key="2">
    <source>
        <dbReference type="EMBL" id="XBX78402.1"/>
    </source>
</evidence>
<name>A0AAU7VW14_9MICO</name>
<dbReference type="InterPro" id="IPR050266">
    <property type="entry name" value="AB_hydrolase_sf"/>
</dbReference>